<dbReference type="InterPro" id="IPR044730">
    <property type="entry name" value="RNase_H-like_dom_plant"/>
</dbReference>
<evidence type="ECO:0000313" key="2">
    <source>
        <dbReference type="EMBL" id="CAF1769079.1"/>
    </source>
</evidence>
<dbReference type="GO" id="GO:0003676">
    <property type="term" value="F:nucleic acid binding"/>
    <property type="evidence" value="ECO:0007669"/>
    <property type="project" value="InterPro"/>
</dbReference>
<dbReference type="InterPro" id="IPR002156">
    <property type="entry name" value="RNaseH_domain"/>
</dbReference>
<dbReference type="SUPFAM" id="SSF53098">
    <property type="entry name" value="Ribonuclease H-like"/>
    <property type="match status" value="1"/>
</dbReference>
<dbReference type="CDD" id="cd06222">
    <property type="entry name" value="RNase_H_like"/>
    <property type="match status" value="1"/>
</dbReference>
<feature type="non-terminal residue" evidence="2">
    <location>
        <position position="1"/>
    </location>
</feature>
<proteinExistence type="predicted"/>
<gene>
    <name evidence="2" type="ORF">DARMORV10_C09P50940.1</name>
</gene>
<dbReference type="InterPro" id="IPR052929">
    <property type="entry name" value="RNase_H-like_EbsB-rel"/>
</dbReference>
<dbReference type="InterPro" id="IPR036397">
    <property type="entry name" value="RNaseH_sf"/>
</dbReference>
<evidence type="ECO:0000259" key="1">
    <source>
        <dbReference type="Pfam" id="PF13456"/>
    </source>
</evidence>
<protein>
    <submittedName>
        <fullName evidence="2">(rape) hypothetical protein</fullName>
    </submittedName>
</protein>
<name>A0A816J3I8_BRANA</name>
<dbReference type="EMBL" id="HG994373">
    <property type="protein sequence ID" value="CAF1769079.1"/>
    <property type="molecule type" value="Genomic_DNA"/>
</dbReference>
<feature type="domain" description="RNase H type-1" evidence="1">
    <location>
        <begin position="6"/>
        <end position="125"/>
    </location>
</feature>
<dbReference type="PANTHER" id="PTHR47074">
    <property type="entry name" value="BNAC02G40300D PROTEIN"/>
    <property type="match status" value="1"/>
</dbReference>
<dbReference type="Proteomes" id="UP001295469">
    <property type="component" value="Chromosome C09"/>
</dbReference>
<dbReference type="PANTHER" id="PTHR47074:SF11">
    <property type="entry name" value="REVERSE TRANSCRIPTASE-LIKE PROTEIN"/>
    <property type="match status" value="1"/>
</dbReference>
<sequence>RLRCQVDASWTHEDRRTGFGFVLLDDDQKCLLGLQNDCITPSPLHAEAKGLLWGMKMVYERGSRSIRFETDCLQLLKLVQKLEEWPAMVNEVEDILIQARMFDNFSISYIPRGMNHRADCLAKAARSRVDPFVSVSVETPVWLAHVAGLME</sequence>
<dbReference type="Pfam" id="PF13456">
    <property type="entry name" value="RVT_3"/>
    <property type="match status" value="1"/>
</dbReference>
<organism evidence="2">
    <name type="scientific">Brassica napus</name>
    <name type="common">Rape</name>
    <dbReference type="NCBI Taxonomy" id="3708"/>
    <lineage>
        <taxon>Eukaryota</taxon>
        <taxon>Viridiplantae</taxon>
        <taxon>Streptophyta</taxon>
        <taxon>Embryophyta</taxon>
        <taxon>Tracheophyta</taxon>
        <taxon>Spermatophyta</taxon>
        <taxon>Magnoliopsida</taxon>
        <taxon>eudicotyledons</taxon>
        <taxon>Gunneridae</taxon>
        <taxon>Pentapetalae</taxon>
        <taxon>rosids</taxon>
        <taxon>malvids</taxon>
        <taxon>Brassicales</taxon>
        <taxon>Brassicaceae</taxon>
        <taxon>Brassiceae</taxon>
        <taxon>Brassica</taxon>
    </lineage>
</organism>
<dbReference type="Gene3D" id="3.30.420.10">
    <property type="entry name" value="Ribonuclease H-like superfamily/Ribonuclease H"/>
    <property type="match status" value="1"/>
</dbReference>
<dbReference type="GO" id="GO:0004523">
    <property type="term" value="F:RNA-DNA hybrid ribonuclease activity"/>
    <property type="evidence" value="ECO:0007669"/>
    <property type="project" value="InterPro"/>
</dbReference>
<dbReference type="AlphaFoldDB" id="A0A816J3I8"/>
<dbReference type="InterPro" id="IPR012337">
    <property type="entry name" value="RNaseH-like_sf"/>
</dbReference>
<reference evidence="2" key="1">
    <citation type="submission" date="2021-01" db="EMBL/GenBank/DDBJ databases">
        <authorList>
            <consortium name="Genoscope - CEA"/>
            <person name="William W."/>
        </authorList>
    </citation>
    <scope>NUCLEOTIDE SEQUENCE</scope>
</reference>
<accession>A0A816J3I8</accession>